<reference evidence="2" key="1">
    <citation type="journal article" date="2022" name="Mol. Ecol. Resour.">
        <title>The genomes of chicory, endive, great burdock and yacon provide insights into Asteraceae palaeo-polyploidization history and plant inulin production.</title>
        <authorList>
            <person name="Fan W."/>
            <person name="Wang S."/>
            <person name="Wang H."/>
            <person name="Wang A."/>
            <person name="Jiang F."/>
            <person name="Liu H."/>
            <person name="Zhao H."/>
            <person name="Xu D."/>
            <person name="Zhang Y."/>
        </authorList>
    </citation>
    <scope>NUCLEOTIDE SEQUENCE [LARGE SCALE GENOMIC DNA]</scope>
    <source>
        <strain evidence="2">cv. Yunnan</strain>
    </source>
</reference>
<proteinExistence type="predicted"/>
<sequence>MPIEDSCNASGEEESGGEEESSGEQLSGDDGVGKAEKRNRAMSAGLPEQQRSFEERRARVSLPYTTTSLGLPEQHR</sequence>
<dbReference type="EMBL" id="CM042036">
    <property type="protein sequence ID" value="KAI3744639.1"/>
    <property type="molecule type" value="Genomic_DNA"/>
</dbReference>
<evidence type="ECO:0000313" key="1">
    <source>
        <dbReference type="EMBL" id="KAI3744639.1"/>
    </source>
</evidence>
<gene>
    <name evidence="1" type="ORF">L1987_57727</name>
</gene>
<comment type="caution">
    <text evidence="1">The sequence shown here is derived from an EMBL/GenBank/DDBJ whole genome shotgun (WGS) entry which is preliminary data.</text>
</comment>
<name>A0ACB9DDA6_9ASTR</name>
<reference evidence="1 2" key="2">
    <citation type="journal article" date="2022" name="Mol. Ecol. Resour.">
        <title>The genomes of chicory, endive, great burdock and yacon provide insights into Asteraceae paleo-polyploidization history and plant inulin production.</title>
        <authorList>
            <person name="Fan W."/>
            <person name="Wang S."/>
            <person name="Wang H."/>
            <person name="Wang A."/>
            <person name="Jiang F."/>
            <person name="Liu H."/>
            <person name="Zhao H."/>
            <person name="Xu D."/>
            <person name="Zhang Y."/>
        </authorList>
    </citation>
    <scope>NUCLEOTIDE SEQUENCE [LARGE SCALE GENOMIC DNA]</scope>
    <source>
        <strain evidence="2">cv. Yunnan</strain>
        <tissue evidence="1">Leaves</tissue>
    </source>
</reference>
<protein>
    <submittedName>
        <fullName evidence="1">Uncharacterized protein</fullName>
    </submittedName>
</protein>
<organism evidence="1 2">
    <name type="scientific">Smallanthus sonchifolius</name>
    <dbReference type="NCBI Taxonomy" id="185202"/>
    <lineage>
        <taxon>Eukaryota</taxon>
        <taxon>Viridiplantae</taxon>
        <taxon>Streptophyta</taxon>
        <taxon>Embryophyta</taxon>
        <taxon>Tracheophyta</taxon>
        <taxon>Spermatophyta</taxon>
        <taxon>Magnoliopsida</taxon>
        <taxon>eudicotyledons</taxon>
        <taxon>Gunneridae</taxon>
        <taxon>Pentapetalae</taxon>
        <taxon>asterids</taxon>
        <taxon>campanulids</taxon>
        <taxon>Asterales</taxon>
        <taxon>Asteraceae</taxon>
        <taxon>Asteroideae</taxon>
        <taxon>Heliantheae alliance</taxon>
        <taxon>Millerieae</taxon>
        <taxon>Smallanthus</taxon>
    </lineage>
</organism>
<accession>A0ACB9DDA6</accession>
<dbReference type="Proteomes" id="UP001056120">
    <property type="component" value="Linkage Group LG19"/>
</dbReference>
<keyword evidence="2" id="KW-1185">Reference proteome</keyword>
<evidence type="ECO:0000313" key="2">
    <source>
        <dbReference type="Proteomes" id="UP001056120"/>
    </source>
</evidence>